<dbReference type="Pfam" id="PF08282">
    <property type="entry name" value="Hydrolase_3"/>
    <property type="match status" value="1"/>
</dbReference>
<dbReference type="InterPro" id="IPR036412">
    <property type="entry name" value="HAD-like_sf"/>
</dbReference>
<dbReference type="SUPFAM" id="SSF56784">
    <property type="entry name" value="HAD-like"/>
    <property type="match status" value="1"/>
</dbReference>
<dbReference type="InterPro" id="IPR000150">
    <property type="entry name" value="Cof"/>
</dbReference>
<dbReference type="InterPro" id="IPR006379">
    <property type="entry name" value="HAD-SF_hydro_IIB"/>
</dbReference>
<gene>
    <name evidence="1" type="ORF">NDM98_15220</name>
</gene>
<accession>A0ABT0XL99</accession>
<keyword evidence="1" id="KW-0378">Hydrolase</keyword>
<comment type="caution">
    <text evidence="1">The sequence shown here is derived from an EMBL/GenBank/DDBJ whole genome shotgun (WGS) entry which is preliminary data.</text>
</comment>
<dbReference type="NCBIfam" id="TIGR01484">
    <property type="entry name" value="HAD-SF-IIB"/>
    <property type="match status" value="1"/>
</dbReference>
<dbReference type="NCBIfam" id="TIGR00099">
    <property type="entry name" value="Cof-subfamily"/>
    <property type="match status" value="1"/>
</dbReference>
<keyword evidence="2" id="KW-1185">Reference proteome</keyword>
<dbReference type="PANTHER" id="PTHR10000:SF50">
    <property type="entry name" value="STRESS RESPONSE PROTEIN YHAX"/>
    <property type="match status" value="1"/>
</dbReference>
<evidence type="ECO:0000313" key="1">
    <source>
        <dbReference type="EMBL" id="MCM2676684.1"/>
    </source>
</evidence>
<evidence type="ECO:0000313" key="2">
    <source>
        <dbReference type="Proteomes" id="UP001203665"/>
    </source>
</evidence>
<dbReference type="PANTHER" id="PTHR10000">
    <property type="entry name" value="PHOSPHOSERINE PHOSPHATASE"/>
    <property type="match status" value="1"/>
</dbReference>
<name>A0ABT0XL99_9BACI</name>
<dbReference type="Gene3D" id="3.30.1240.10">
    <property type="match status" value="1"/>
</dbReference>
<organism evidence="1 2">
    <name type="scientific">Alkalicoccobacillus plakortidis</name>
    <dbReference type="NCBI Taxonomy" id="444060"/>
    <lineage>
        <taxon>Bacteria</taxon>
        <taxon>Bacillati</taxon>
        <taxon>Bacillota</taxon>
        <taxon>Bacilli</taxon>
        <taxon>Bacillales</taxon>
        <taxon>Bacillaceae</taxon>
        <taxon>Alkalicoccobacillus</taxon>
    </lineage>
</organism>
<dbReference type="EMBL" id="JAMQJY010000002">
    <property type="protein sequence ID" value="MCM2676684.1"/>
    <property type="molecule type" value="Genomic_DNA"/>
</dbReference>
<protein>
    <submittedName>
        <fullName evidence="1">Cof-type HAD-IIB family hydrolase</fullName>
    </submittedName>
</protein>
<dbReference type="RefSeq" id="WP_251609596.1">
    <property type="nucleotide sequence ID" value="NZ_JAMQJY010000002.1"/>
</dbReference>
<reference evidence="1" key="1">
    <citation type="submission" date="2022-06" db="EMBL/GenBank/DDBJ databases">
        <title>Alkalicoccobacillus porphyridii sp. nov., isolated from a marine red alga, Porphyridium purpureum and reclassification of Shouchella plakortidis and Shouchella gibsonii as Alkalicoccobacillus plakortidis comb. nov. and Alkalicoccobacillus gibsonii comb. nov.</title>
        <authorList>
            <person name="Kim K.H."/>
            <person name="Lee J.K."/>
            <person name="Han D.M."/>
            <person name="Baek J.H."/>
            <person name="Jeon C.O."/>
        </authorList>
    </citation>
    <scope>NUCLEOTIDE SEQUENCE</scope>
    <source>
        <strain evidence="1">DSM 19153</strain>
    </source>
</reference>
<dbReference type="Proteomes" id="UP001203665">
    <property type="component" value="Unassembled WGS sequence"/>
</dbReference>
<dbReference type="GO" id="GO:0016787">
    <property type="term" value="F:hydrolase activity"/>
    <property type="evidence" value="ECO:0007669"/>
    <property type="project" value="UniProtKB-KW"/>
</dbReference>
<proteinExistence type="predicted"/>
<dbReference type="InterPro" id="IPR023214">
    <property type="entry name" value="HAD_sf"/>
</dbReference>
<sequence>MTYKFIAVNIDGALLRSNSKLSKSTRQSMEYLTKKGVEIALVTSRPYLSAQKIAKSLKLEGYLIAHDGAYVSEVKKKKLMSRELPEQTVMEMMEALERYQCRIHLMYETHAVTSKEKQKNHLIAKMTLGATDQLYYPLTYVDSLYNYAMEEGQGPLTMQIQFESSIQRKQALDLLNEKTEDVRIKRIGKDRLSVVSAEVSKAKALQWLCHRKGISNDELITIGAFEEDIEMMQMAGLGVAMGNAPKPLKDKADWITRSVDEDGVSYMIHEVFRKQLRINLDRHSLK</sequence>
<dbReference type="Gene3D" id="3.40.50.1000">
    <property type="entry name" value="HAD superfamily/HAD-like"/>
    <property type="match status" value="1"/>
</dbReference>